<dbReference type="AlphaFoldDB" id="A0A286URQ1"/>
<dbReference type="EMBL" id="NBII01000002">
    <property type="protein sequence ID" value="PAV22278.1"/>
    <property type="molecule type" value="Genomic_DNA"/>
</dbReference>
<comment type="caution">
    <text evidence="1">The sequence shown here is derived from an EMBL/GenBank/DDBJ whole genome shotgun (WGS) entry which is preliminary data.</text>
</comment>
<reference evidence="1 2" key="1">
    <citation type="journal article" date="2017" name="Mol. Ecol.">
        <title>Comparative and population genomic landscape of Phellinus noxius: A hypervariable fungus causing root rot in trees.</title>
        <authorList>
            <person name="Chung C.L."/>
            <person name="Lee T.J."/>
            <person name="Akiba M."/>
            <person name="Lee H.H."/>
            <person name="Kuo T.H."/>
            <person name="Liu D."/>
            <person name="Ke H.M."/>
            <person name="Yokoi T."/>
            <person name="Roa M.B."/>
            <person name="Lu M.J."/>
            <person name="Chang Y.Y."/>
            <person name="Ann P.J."/>
            <person name="Tsai J.N."/>
            <person name="Chen C.Y."/>
            <person name="Tzean S.S."/>
            <person name="Ota Y."/>
            <person name="Hattori T."/>
            <person name="Sahashi N."/>
            <person name="Liou R.F."/>
            <person name="Kikuchi T."/>
            <person name="Tsai I.J."/>
        </authorList>
    </citation>
    <scope>NUCLEOTIDE SEQUENCE [LARGE SCALE GENOMIC DNA]</scope>
    <source>
        <strain evidence="1 2">FFPRI411160</strain>
    </source>
</reference>
<sequence>MTQGAEKYTLDPRTLLGSTPKADALRTYLEQLSAHTSCTQLPSPDIKVYQDVIYYNYYPLGLSLMFVAQDGSKSLKNVDPQSDLLVLDSIDIYNPEGPSKSASSKPSSDSQEYQLYPTFPLILSLLPSKEASSPRADTFSLTAASTGKEVISALGEPDRKGGGAGPSSGSINIWTEWTRDGIMVEFGGSDARGPQAWERGKEAKWKVLTLFRSKG</sequence>
<name>A0A286URQ1_9AGAM</name>
<protein>
    <submittedName>
        <fullName evidence="1">Uncharacterized protein</fullName>
    </submittedName>
</protein>
<accession>A0A286URQ1</accession>
<keyword evidence="2" id="KW-1185">Reference proteome</keyword>
<dbReference type="Proteomes" id="UP000217199">
    <property type="component" value="Unassembled WGS sequence"/>
</dbReference>
<proteinExistence type="predicted"/>
<organism evidence="1 2">
    <name type="scientific">Pyrrhoderma noxium</name>
    <dbReference type="NCBI Taxonomy" id="2282107"/>
    <lineage>
        <taxon>Eukaryota</taxon>
        <taxon>Fungi</taxon>
        <taxon>Dikarya</taxon>
        <taxon>Basidiomycota</taxon>
        <taxon>Agaricomycotina</taxon>
        <taxon>Agaricomycetes</taxon>
        <taxon>Hymenochaetales</taxon>
        <taxon>Hymenochaetaceae</taxon>
        <taxon>Pyrrhoderma</taxon>
    </lineage>
</organism>
<gene>
    <name evidence="1" type="ORF">PNOK_0223500</name>
</gene>
<dbReference type="OrthoDB" id="2224399at2759"/>
<evidence type="ECO:0000313" key="2">
    <source>
        <dbReference type="Proteomes" id="UP000217199"/>
    </source>
</evidence>
<dbReference type="InParanoid" id="A0A286URQ1"/>
<evidence type="ECO:0000313" key="1">
    <source>
        <dbReference type="EMBL" id="PAV22278.1"/>
    </source>
</evidence>